<sequence length="283" mass="32445">MASLNPNCWSSQVRVYAEDTHSRDQRHASPTLTFVFNVVRRYQSDTHMDTFETVHDSTHEFNCPLDLFRSSTPLPVSDGVVSGMLDAVDIPFLLDNIFWGSRPPRRRLPNRGGGWIYRTTWSTRFRSSRTGWFGSDGVTHAGHDREPVRSEQRAIEEYTSWFGDERAIIVMLEQQATERYLSWFGEEGDIERVMRESEAEAAAVFRVAPAAKASVEALEKLGYDEVVSVEMLTCVVCLEELNGRSQLTRMPCSHLFHGECIEKWLQNHHSCPICRFELPIEIN</sequence>
<keyword evidence="4" id="KW-0479">Metal-binding</keyword>
<evidence type="ECO:0000256" key="6">
    <source>
        <dbReference type="ARBA" id="ARBA00022786"/>
    </source>
</evidence>
<feature type="domain" description="RING-type" evidence="9">
    <location>
        <begin position="234"/>
        <end position="275"/>
    </location>
</feature>
<keyword evidence="11" id="KW-1185">Reference proteome</keyword>
<dbReference type="SMART" id="SM00184">
    <property type="entry name" value="RING"/>
    <property type="match status" value="1"/>
</dbReference>
<protein>
    <recommendedName>
        <fullName evidence="2">RING-type E3 ubiquitin transferase</fullName>
        <ecNumber evidence="2">2.3.2.27</ecNumber>
    </recommendedName>
</protein>
<dbReference type="InterPro" id="IPR001841">
    <property type="entry name" value="Znf_RING"/>
</dbReference>
<evidence type="ECO:0000256" key="2">
    <source>
        <dbReference type="ARBA" id="ARBA00012483"/>
    </source>
</evidence>
<evidence type="ECO:0000256" key="4">
    <source>
        <dbReference type="ARBA" id="ARBA00022723"/>
    </source>
</evidence>
<dbReference type="GO" id="GO:0005737">
    <property type="term" value="C:cytoplasm"/>
    <property type="evidence" value="ECO:0007669"/>
    <property type="project" value="TreeGrafter"/>
</dbReference>
<evidence type="ECO:0000259" key="9">
    <source>
        <dbReference type="PROSITE" id="PS50089"/>
    </source>
</evidence>
<reference evidence="11" key="1">
    <citation type="submission" date="2016-06" db="EMBL/GenBank/DDBJ databases">
        <title>Parallel loss of symbiosis genes in relatives of nitrogen-fixing non-legume Parasponia.</title>
        <authorList>
            <person name="Van Velzen R."/>
            <person name="Holmer R."/>
            <person name="Bu F."/>
            <person name="Rutten L."/>
            <person name="Van Zeijl A."/>
            <person name="Liu W."/>
            <person name="Santuari L."/>
            <person name="Cao Q."/>
            <person name="Sharma T."/>
            <person name="Shen D."/>
            <person name="Roswanjaya Y."/>
            <person name="Wardhani T."/>
            <person name="Kalhor M.S."/>
            <person name="Jansen J."/>
            <person name="Van den Hoogen J."/>
            <person name="Gungor B."/>
            <person name="Hartog M."/>
            <person name="Hontelez J."/>
            <person name="Verver J."/>
            <person name="Yang W.-C."/>
            <person name="Schijlen E."/>
            <person name="Repin R."/>
            <person name="Schilthuizen M."/>
            <person name="Schranz E."/>
            <person name="Heidstra R."/>
            <person name="Miyata K."/>
            <person name="Fedorova E."/>
            <person name="Kohlen W."/>
            <person name="Bisseling T."/>
            <person name="Smit S."/>
            <person name="Geurts R."/>
        </authorList>
    </citation>
    <scope>NUCLEOTIDE SEQUENCE [LARGE SCALE GENOMIC DNA]</scope>
    <source>
        <strain evidence="11">cv. WU1-14</strain>
    </source>
</reference>
<dbReference type="GO" id="GO:0061630">
    <property type="term" value="F:ubiquitin protein ligase activity"/>
    <property type="evidence" value="ECO:0007669"/>
    <property type="project" value="UniProtKB-EC"/>
</dbReference>
<evidence type="ECO:0000313" key="10">
    <source>
        <dbReference type="EMBL" id="PON57440.1"/>
    </source>
</evidence>
<name>A0A2P5C8N7_PARAD</name>
<evidence type="ECO:0000256" key="8">
    <source>
        <dbReference type="PROSITE-ProRule" id="PRU00175"/>
    </source>
</evidence>
<evidence type="ECO:0000313" key="11">
    <source>
        <dbReference type="Proteomes" id="UP000237105"/>
    </source>
</evidence>
<dbReference type="PANTHER" id="PTHR15710">
    <property type="entry name" value="E3 UBIQUITIN-PROTEIN LIGASE PRAJA"/>
    <property type="match status" value="1"/>
</dbReference>
<dbReference type="PROSITE" id="PS50089">
    <property type="entry name" value="ZF_RING_2"/>
    <property type="match status" value="1"/>
</dbReference>
<organism evidence="10 11">
    <name type="scientific">Parasponia andersonii</name>
    <name type="common">Sponia andersonii</name>
    <dbReference type="NCBI Taxonomy" id="3476"/>
    <lineage>
        <taxon>Eukaryota</taxon>
        <taxon>Viridiplantae</taxon>
        <taxon>Streptophyta</taxon>
        <taxon>Embryophyta</taxon>
        <taxon>Tracheophyta</taxon>
        <taxon>Spermatophyta</taxon>
        <taxon>Magnoliopsida</taxon>
        <taxon>eudicotyledons</taxon>
        <taxon>Gunneridae</taxon>
        <taxon>Pentapetalae</taxon>
        <taxon>rosids</taxon>
        <taxon>fabids</taxon>
        <taxon>Rosales</taxon>
        <taxon>Cannabaceae</taxon>
        <taxon>Parasponia</taxon>
    </lineage>
</organism>
<gene>
    <name evidence="10" type="ORF">PanWU01x14_173460</name>
</gene>
<proteinExistence type="predicted"/>
<dbReference type="PANTHER" id="PTHR15710:SF184">
    <property type="entry name" value="RING_U-BOX SUPERFAMILY PROTEIN"/>
    <property type="match status" value="1"/>
</dbReference>
<evidence type="ECO:0000256" key="7">
    <source>
        <dbReference type="ARBA" id="ARBA00022833"/>
    </source>
</evidence>
<evidence type="ECO:0000256" key="5">
    <source>
        <dbReference type="ARBA" id="ARBA00022771"/>
    </source>
</evidence>
<keyword evidence="6" id="KW-0833">Ubl conjugation pathway</keyword>
<keyword evidence="3" id="KW-0808">Transferase</keyword>
<keyword evidence="5 8" id="KW-0863">Zinc-finger</keyword>
<accession>A0A2P5C8N7</accession>
<dbReference type="Pfam" id="PF13639">
    <property type="entry name" value="zf-RING_2"/>
    <property type="match status" value="1"/>
</dbReference>
<dbReference type="GO" id="GO:0016567">
    <property type="term" value="P:protein ubiquitination"/>
    <property type="evidence" value="ECO:0007669"/>
    <property type="project" value="UniProtKB-ARBA"/>
</dbReference>
<keyword evidence="7" id="KW-0862">Zinc</keyword>
<dbReference type="FunFam" id="3.30.40.10:FF:000127">
    <property type="entry name" value="E3 ubiquitin-protein ligase RNF181"/>
    <property type="match status" value="1"/>
</dbReference>
<dbReference type="Gene3D" id="3.30.40.10">
    <property type="entry name" value="Zinc/RING finger domain, C3HC4 (zinc finger)"/>
    <property type="match status" value="1"/>
</dbReference>
<dbReference type="EMBL" id="JXTB01000159">
    <property type="protein sequence ID" value="PON57440.1"/>
    <property type="molecule type" value="Genomic_DNA"/>
</dbReference>
<dbReference type="AlphaFoldDB" id="A0A2P5C8N7"/>
<dbReference type="EC" id="2.3.2.27" evidence="2"/>
<comment type="caution">
    <text evidence="10">The sequence shown here is derived from an EMBL/GenBank/DDBJ whole genome shotgun (WGS) entry which is preliminary data.</text>
</comment>
<dbReference type="GO" id="GO:0008270">
    <property type="term" value="F:zinc ion binding"/>
    <property type="evidence" value="ECO:0007669"/>
    <property type="project" value="UniProtKB-KW"/>
</dbReference>
<dbReference type="SUPFAM" id="SSF57850">
    <property type="entry name" value="RING/U-box"/>
    <property type="match status" value="1"/>
</dbReference>
<evidence type="ECO:0000256" key="1">
    <source>
        <dbReference type="ARBA" id="ARBA00000900"/>
    </source>
</evidence>
<dbReference type="Proteomes" id="UP000237105">
    <property type="component" value="Unassembled WGS sequence"/>
</dbReference>
<dbReference type="OrthoDB" id="4348522at2759"/>
<dbReference type="InterPro" id="IPR013083">
    <property type="entry name" value="Znf_RING/FYVE/PHD"/>
</dbReference>
<dbReference type="CDD" id="cd16454">
    <property type="entry name" value="RING-H2_PA-TM-RING"/>
    <property type="match status" value="1"/>
</dbReference>
<comment type="catalytic activity">
    <reaction evidence="1">
        <text>S-ubiquitinyl-[E2 ubiquitin-conjugating enzyme]-L-cysteine + [acceptor protein]-L-lysine = [E2 ubiquitin-conjugating enzyme]-L-cysteine + N(6)-ubiquitinyl-[acceptor protein]-L-lysine.</text>
        <dbReference type="EC" id="2.3.2.27"/>
    </reaction>
</comment>
<evidence type="ECO:0000256" key="3">
    <source>
        <dbReference type="ARBA" id="ARBA00022679"/>
    </source>
</evidence>